<name>A0A975AS26_9GAMM</name>
<sequence>MNPPFDPHSGIPLDPTTAVYRLGAGGPSLPAGLAAASATGRRVALLHVDIDRLGAINESMGEVVGDKLLAAVAQRLQEAMPTGAWLWRLGSDEFLAGVGYRGEEPDGLVLAERLRDAFETPLSIPPYVLRVTLSIGIAVYPDDAQDAASLLARADQVVRVAKREGRNGIGLSALQERSGDTVEQLSRSVVEAIGNDEFELYHQPTVKAHDGSIDAVSVLLRWHNKEHGLLRPNHFLDLVERSGMSARLGYWVVHRAVEQLAAWRAQGLDYLNMSVHLANPMLLRSDCVNLIGGLLHRFGIPGSAMEFEISESVLALNARNVHDAISGLRGLGSRITVQDFGMGGLGLAALAQYPLDRLKIDRTLIHNVTSDPRTAAIVRGIIAMGHRLGMQVTAKGVETEAELNFLRRNHCDFFLGHLFSPPRPAQDVAELIRRRFLLPEAFASTRPERTLLLLDDEDNVLRSLVRLFRRDGYRLLIASSVQEAFDLLASNTVQVIVSDQRMPDMDGTEFLGRVREMYPDTIRMVLSGYTDLATITEAINRGAIYRFLTKPWNDDELRDHIQAAFRAHDERSGSSEDEY</sequence>
<dbReference type="InterPro" id="IPR000160">
    <property type="entry name" value="GGDEF_dom"/>
</dbReference>
<dbReference type="EMBL" id="CP071518">
    <property type="protein sequence ID" value="QSX77634.1"/>
    <property type="molecule type" value="Genomic_DNA"/>
</dbReference>
<dbReference type="PANTHER" id="PTHR44757:SF2">
    <property type="entry name" value="BIOFILM ARCHITECTURE MAINTENANCE PROTEIN MBAA"/>
    <property type="match status" value="1"/>
</dbReference>
<dbReference type="PROSITE" id="PS50887">
    <property type="entry name" value="GGDEF"/>
    <property type="match status" value="1"/>
</dbReference>
<dbReference type="SMART" id="SM00052">
    <property type="entry name" value="EAL"/>
    <property type="match status" value="1"/>
</dbReference>
<dbReference type="Proteomes" id="UP000639274">
    <property type="component" value="Chromosome"/>
</dbReference>
<dbReference type="InterPro" id="IPR052155">
    <property type="entry name" value="Biofilm_reg_signaling"/>
</dbReference>
<dbReference type="Gene3D" id="3.20.20.450">
    <property type="entry name" value="EAL domain"/>
    <property type="match status" value="1"/>
</dbReference>
<dbReference type="Pfam" id="PF00563">
    <property type="entry name" value="EAL"/>
    <property type="match status" value="1"/>
</dbReference>
<feature type="domain" description="GGDEF" evidence="4">
    <location>
        <begin position="41"/>
        <end position="174"/>
    </location>
</feature>
<dbReference type="NCBIfam" id="TIGR00254">
    <property type="entry name" value="GGDEF"/>
    <property type="match status" value="1"/>
</dbReference>
<evidence type="ECO:0000313" key="5">
    <source>
        <dbReference type="EMBL" id="QSX77634.1"/>
    </source>
</evidence>
<accession>A0A975AS26</accession>
<keyword evidence="1" id="KW-0597">Phosphoprotein</keyword>
<dbReference type="SUPFAM" id="SSF52172">
    <property type="entry name" value="CheY-like"/>
    <property type="match status" value="1"/>
</dbReference>
<gene>
    <name evidence="5" type="ORF">I8J32_012895</name>
</gene>
<dbReference type="InterPro" id="IPR001789">
    <property type="entry name" value="Sig_transdc_resp-reg_receiver"/>
</dbReference>
<feature type="modified residue" description="4-aspartylphosphate" evidence="1">
    <location>
        <position position="499"/>
    </location>
</feature>
<feature type="domain" description="Response regulatory" evidence="2">
    <location>
        <begin position="450"/>
        <end position="565"/>
    </location>
</feature>
<dbReference type="PROSITE" id="PS50883">
    <property type="entry name" value="EAL"/>
    <property type="match status" value="1"/>
</dbReference>
<dbReference type="InterPro" id="IPR035919">
    <property type="entry name" value="EAL_sf"/>
</dbReference>
<dbReference type="GO" id="GO:0000160">
    <property type="term" value="P:phosphorelay signal transduction system"/>
    <property type="evidence" value="ECO:0007669"/>
    <property type="project" value="InterPro"/>
</dbReference>
<dbReference type="AlphaFoldDB" id="A0A975AS26"/>
<dbReference type="SMART" id="SM00267">
    <property type="entry name" value="GGDEF"/>
    <property type="match status" value="1"/>
</dbReference>
<dbReference type="Gene3D" id="3.30.70.270">
    <property type="match status" value="1"/>
</dbReference>
<dbReference type="CDD" id="cd17569">
    <property type="entry name" value="REC_HupR-like"/>
    <property type="match status" value="1"/>
</dbReference>
<evidence type="ECO:0000259" key="3">
    <source>
        <dbReference type="PROSITE" id="PS50883"/>
    </source>
</evidence>
<evidence type="ECO:0000259" key="4">
    <source>
        <dbReference type="PROSITE" id="PS50887"/>
    </source>
</evidence>
<keyword evidence="6" id="KW-1185">Reference proteome</keyword>
<dbReference type="InterPro" id="IPR001633">
    <property type="entry name" value="EAL_dom"/>
</dbReference>
<protein>
    <submittedName>
        <fullName evidence="5">EAL domain-containing protein</fullName>
    </submittedName>
</protein>
<dbReference type="PROSITE" id="PS50110">
    <property type="entry name" value="RESPONSE_REGULATORY"/>
    <property type="match status" value="1"/>
</dbReference>
<dbReference type="InterPro" id="IPR043128">
    <property type="entry name" value="Rev_trsase/Diguanyl_cyclase"/>
</dbReference>
<evidence type="ECO:0000259" key="2">
    <source>
        <dbReference type="PROSITE" id="PS50110"/>
    </source>
</evidence>
<reference evidence="5 6" key="1">
    <citation type="submission" date="2021-03" db="EMBL/GenBank/DDBJ databases">
        <title>Lysobacter sp. nov. isolated from soil of gangwondo yeongwol, south Korea.</title>
        <authorList>
            <person name="Kim K.R."/>
            <person name="Kim K.H."/>
            <person name="Jeon C.O."/>
        </authorList>
    </citation>
    <scope>NUCLEOTIDE SEQUENCE [LARGE SCALE GENOMIC DNA]</scope>
    <source>
        <strain evidence="5 6">R19</strain>
    </source>
</reference>
<dbReference type="SUPFAM" id="SSF141868">
    <property type="entry name" value="EAL domain-like"/>
    <property type="match status" value="1"/>
</dbReference>
<dbReference type="KEGG" id="lsf:I8J32_012895"/>
<dbReference type="RefSeq" id="WP_200612841.1">
    <property type="nucleotide sequence ID" value="NZ_CP071518.1"/>
</dbReference>
<feature type="domain" description="EAL" evidence="3">
    <location>
        <begin position="182"/>
        <end position="436"/>
    </location>
</feature>
<dbReference type="SMART" id="SM00448">
    <property type="entry name" value="REC"/>
    <property type="match status" value="1"/>
</dbReference>
<dbReference type="PANTHER" id="PTHR44757">
    <property type="entry name" value="DIGUANYLATE CYCLASE DGCP"/>
    <property type="match status" value="1"/>
</dbReference>
<evidence type="ECO:0000256" key="1">
    <source>
        <dbReference type="PROSITE-ProRule" id="PRU00169"/>
    </source>
</evidence>
<dbReference type="Pfam" id="PF00072">
    <property type="entry name" value="Response_reg"/>
    <property type="match status" value="1"/>
</dbReference>
<dbReference type="SUPFAM" id="SSF55073">
    <property type="entry name" value="Nucleotide cyclase"/>
    <property type="match status" value="1"/>
</dbReference>
<dbReference type="InterPro" id="IPR011006">
    <property type="entry name" value="CheY-like_superfamily"/>
</dbReference>
<dbReference type="InterPro" id="IPR029787">
    <property type="entry name" value="Nucleotide_cyclase"/>
</dbReference>
<organism evidence="5 6">
    <name type="scientific">Agrilutibacter solisilvae</name>
    <dbReference type="NCBI Taxonomy" id="2763317"/>
    <lineage>
        <taxon>Bacteria</taxon>
        <taxon>Pseudomonadati</taxon>
        <taxon>Pseudomonadota</taxon>
        <taxon>Gammaproteobacteria</taxon>
        <taxon>Lysobacterales</taxon>
        <taxon>Lysobacteraceae</taxon>
        <taxon>Agrilutibacter</taxon>
    </lineage>
</organism>
<dbReference type="CDD" id="cd01949">
    <property type="entry name" value="GGDEF"/>
    <property type="match status" value="1"/>
</dbReference>
<proteinExistence type="predicted"/>
<dbReference type="CDD" id="cd01948">
    <property type="entry name" value="EAL"/>
    <property type="match status" value="1"/>
</dbReference>
<dbReference type="Pfam" id="PF00990">
    <property type="entry name" value="GGDEF"/>
    <property type="match status" value="1"/>
</dbReference>
<dbReference type="Gene3D" id="3.40.50.2300">
    <property type="match status" value="1"/>
</dbReference>
<evidence type="ECO:0000313" key="6">
    <source>
        <dbReference type="Proteomes" id="UP000639274"/>
    </source>
</evidence>